<dbReference type="RefSeq" id="WP_345340487.1">
    <property type="nucleotide sequence ID" value="NZ_BAABLI010000015.1"/>
</dbReference>
<dbReference type="Proteomes" id="UP001597380">
    <property type="component" value="Unassembled WGS sequence"/>
</dbReference>
<dbReference type="InterPro" id="IPR056862">
    <property type="entry name" value="VWA7_N"/>
</dbReference>
<gene>
    <name evidence="7" type="ORF">ACFSJ3_15120</name>
</gene>
<comment type="caution">
    <text evidence="7">The sequence shown here is derived from an EMBL/GenBank/DDBJ whole genome shotgun (WGS) entry which is preliminary data.</text>
</comment>
<organism evidence="7 8">
    <name type="scientific">Corallincola platygyrae</name>
    <dbReference type="NCBI Taxonomy" id="1193278"/>
    <lineage>
        <taxon>Bacteria</taxon>
        <taxon>Pseudomonadati</taxon>
        <taxon>Pseudomonadota</taxon>
        <taxon>Gammaproteobacteria</taxon>
        <taxon>Alteromonadales</taxon>
        <taxon>Psychromonadaceae</taxon>
        <taxon>Corallincola</taxon>
    </lineage>
</organism>
<feature type="signal peptide" evidence="4">
    <location>
        <begin position="1"/>
        <end position="20"/>
    </location>
</feature>
<dbReference type="Gene3D" id="2.60.40.2810">
    <property type="match status" value="1"/>
</dbReference>
<feature type="chain" id="PRO_5046401124" evidence="4">
    <location>
        <begin position="21"/>
        <end position="1079"/>
    </location>
</feature>
<protein>
    <submittedName>
        <fullName evidence="7">Ig-like domain-containing protein</fullName>
    </submittedName>
</protein>
<dbReference type="InterPro" id="IPR056861">
    <property type="entry name" value="HMCN1-like_VWA"/>
</dbReference>
<feature type="domain" description="Hemicentin-1-like von Willebrand factor A" evidence="5">
    <location>
        <begin position="300"/>
        <end position="434"/>
    </location>
</feature>
<evidence type="ECO:0000313" key="7">
    <source>
        <dbReference type="EMBL" id="MFD2097327.1"/>
    </source>
</evidence>
<evidence type="ECO:0000256" key="3">
    <source>
        <dbReference type="ARBA" id="ARBA00022729"/>
    </source>
</evidence>
<evidence type="ECO:0000259" key="6">
    <source>
        <dbReference type="Pfam" id="PF25107"/>
    </source>
</evidence>
<dbReference type="PANTHER" id="PTHR14905">
    <property type="entry name" value="NG37"/>
    <property type="match status" value="1"/>
</dbReference>
<feature type="domain" description="VWA7 N-terminal" evidence="6">
    <location>
        <begin position="64"/>
        <end position="278"/>
    </location>
</feature>
<accession>A0ABW4XP50</accession>
<proteinExistence type="predicted"/>
<dbReference type="PANTHER" id="PTHR14905:SF7">
    <property type="entry name" value="VON WILLEBRAND FACTOR A DOMAIN-CONTAINING PROTEIN 7"/>
    <property type="match status" value="1"/>
</dbReference>
<comment type="subcellular location">
    <subcellularLocation>
        <location evidence="1">Secreted</location>
    </subcellularLocation>
</comment>
<reference evidence="8" key="1">
    <citation type="journal article" date="2019" name="Int. J. Syst. Evol. Microbiol.">
        <title>The Global Catalogue of Microorganisms (GCM) 10K type strain sequencing project: providing services to taxonomists for standard genome sequencing and annotation.</title>
        <authorList>
            <consortium name="The Broad Institute Genomics Platform"/>
            <consortium name="The Broad Institute Genome Sequencing Center for Infectious Disease"/>
            <person name="Wu L."/>
            <person name="Ma J."/>
        </authorList>
    </citation>
    <scope>NUCLEOTIDE SEQUENCE [LARGE SCALE GENOMIC DNA]</scope>
    <source>
        <strain evidence="8">CGMCC 1.10992</strain>
    </source>
</reference>
<sequence>MRVVTSNLQIALLISTFAFSANAFKPSESKGYLWQDVRTNHLTVTADALTSLDIEGHDLAFSAAVIAEIQAANAHVDDLTGEFFHGPAHCDDEMIGGRDGCSQRLIEFRGDIVEELSSNEPDLVAARQKLGRALHTLQDFYAHSNWVNLGHRNQDIFTELTYPTDDNPYADAQDGWEQAPDEAHYKTCEWETGWQVDDGPLPNLTLGPRGLNVVTTGYFNGYTMGQTDPQPYKCEHGGDGTGLNKDTPGQAYHMEAINVATIHTRAYVNDIITAVFEDETLSQAQRVNNVARFMGVGGKIAFAVDTTTSMGPTITGIQNGMRDAVGAIQAQRGITDYYQVSFGEAVATVETAYTNQTMLSHINRIQQGVPDDGFDAPESALDALLVLVNEATPGTELYLYTDADTKHTDLLQDVISLAKEKNIRINFFLAFTEDSTYTTIANETQGLVYPYDYSAASAEQTFSYVNPNFGDGGDMFAKLVQIAATISSYANADLSAQTRMAEPKTATLPNTHTVKVDEQTNQLMLHINMNPIGTLRLYRPDGSEVPTFDPRLQIRGTERSQSWVISDPVPGEWQAVVEGEDGQSYTLDVHASTAVHTIEFGFKELKGRAAHEGLYAISGQPIAGKNQILTLHLAGAIDQANVELVDQQGQHLQTAKIEAVETGANATRYVGEVEIPTTAFKAVISGVTQAGHAFERTYRSLYSPQTVSVKPVYSRPVVFIPGVTTKVDFIVKNHGETQSLTLNARLQDGTEISLTDTELTLEAGEEKTVHVDVPLSQSAAATDKYRVILRAANQADPSQTNHGIFNAPVAVQDSDGDSVPDRLENLFADGNKDTILDAEQANVVSLPITGAISFSYVIAPENQFVQFATKTFVDESLPVDLADAPFGFVDMQTEQPIEQLTIFYNKRIYPSAYFVFDEASQSWQKDETAQFENGYAIVSVENTSHKGFLAMGNNKPRIYVAPHTVEQGASLTIDLMNQVSDEDGDTVAIVSVSDHSVKGASISRSGHQNAVYTPPEGHLGVDHFRVIVTDNKGGFTAFDVEVKTTEAEVDKSSGGGGSLGWISLLWLVGLCLTRTTRQR</sequence>
<evidence type="ECO:0000256" key="2">
    <source>
        <dbReference type="ARBA" id="ARBA00022525"/>
    </source>
</evidence>
<dbReference type="Pfam" id="PF25107">
    <property type="entry name" value="VWA7_N"/>
    <property type="match status" value="1"/>
</dbReference>
<dbReference type="InterPro" id="IPR036465">
    <property type="entry name" value="vWFA_dom_sf"/>
</dbReference>
<dbReference type="Pfam" id="PF17963">
    <property type="entry name" value="Big_9"/>
    <property type="match status" value="1"/>
</dbReference>
<evidence type="ECO:0000256" key="4">
    <source>
        <dbReference type="SAM" id="SignalP"/>
    </source>
</evidence>
<keyword evidence="8" id="KW-1185">Reference proteome</keyword>
<dbReference type="Pfam" id="PF25106">
    <property type="entry name" value="VWA_4"/>
    <property type="match status" value="1"/>
</dbReference>
<dbReference type="Gene3D" id="3.40.50.410">
    <property type="entry name" value="von Willebrand factor, type A domain"/>
    <property type="match status" value="1"/>
</dbReference>
<evidence type="ECO:0000313" key="8">
    <source>
        <dbReference type="Proteomes" id="UP001597380"/>
    </source>
</evidence>
<name>A0ABW4XP50_9GAMM</name>
<evidence type="ECO:0000259" key="5">
    <source>
        <dbReference type="Pfam" id="PF25106"/>
    </source>
</evidence>
<dbReference type="SUPFAM" id="SSF53300">
    <property type="entry name" value="vWA-like"/>
    <property type="match status" value="1"/>
</dbReference>
<evidence type="ECO:0000256" key="1">
    <source>
        <dbReference type="ARBA" id="ARBA00004613"/>
    </source>
</evidence>
<dbReference type="EMBL" id="JBHUHT010000017">
    <property type="protein sequence ID" value="MFD2097327.1"/>
    <property type="molecule type" value="Genomic_DNA"/>
</dbReference>
<keyword evidence="3 4" id="KW-0732">Signal</keyword>
<keyword evidence="2" id="KW-0964">Secreted</keyword>
<dbReference type="InterPro" id="IPR052577">
    <property type="entry name" value="VWA7"/>
</dbReference>